<dbReference type="KEGG" id="vg:29080732"/>
<evidence type="ECO:0000313" key="1">
    <source>
        <dbReference type="EMBL" id="ANT45373.1"/>
    </source>
</evidence>
<dbReference type="OrthoDB" id="28727at10239"/>
<accession>A0A1B1PEH0</accession>
<protein>
    <submittedName>
        <fullName evidence="1">Uncharacterized protein</fullName>
    </submittedName>
</protein>
<name>A0A1B1PEH0_9CAUD</name>
<organism evidence="1 2">
    <name type="scientific">Pectobacterium phage PP90</name>
    <dbReference type="NCBI Taxonomy" id="1873959"/>
    <lineage>
        <taxon>Viruses</taxon>
        <taxon>Duplodnaviria</taxon>
        <taxon>Heunggongvirae</taxon>
        <taxon>Uroviricota</taxon>
        <taxon>Caudoviricetes</taxon>
        <taxon>Autographivirales</taxon>
        <taxon>Autoscriptoviridae</taxon>
        <taxon>Corkvirinae</taxon>
        <taxon>Phimunavirus</taxon>
        <taxon>Phimunavirus PP90</taxon>
    </lineage>
</organism>
<dbReference type="GeneID" id="29080732"/>
<dbReference type="EMBL" id="KX278419">
    <property type="protein sequence ID" value="ANT45373.1"/>
    <property type="molecule type" value="Genomic_DNA"/>
</dbReference>
<dbReference type="Proteomes" id="UP000203143">
    <property type="component" value="Segment"/>
</dbReference>
<proteinExistence type="predicted"/>
<dbReference type="RefSeq" id="YP_009289620.1">
    <property type="nucleotide sequence ID" value="NC_031096.1"/>
</dbReference>
<reference evidence="2" key="1">
    <citation type="submission" date="2016-05" db="EMBL/GenBank/DDBJ databases">
        <authorList>
            <person name="Shneider M.M."/>
            <person name="Kabanova A.P."/>
            <person name="Vo T.N.H."/>
            <person name="Samarov N.I."/>
            <person name="Miroshnikov K.K."/>
            <person name="Korzhenkov A.A."/>
            <person name="Karandashov V.E."/>
            <person name="Toschakov S.V."/>
            <person name="Ignatov A.N."/>
            <person name="Miroshnikov K.A."/>
        </authorList>
    </citation>
    <scope>NUCLEOTIDE SEQUENCE [LARGE SCALE GENOMIC DNA]</scope>
</reference>
<gene>
    <name evidence="1" type="ORF">BI050_gp16</name>
</gene>
<sequence>MLIKSIAKNWSDSINFIDRFDNYVGYDDSSQCCEQFGWFFSAQPGIEDGTPDEAAVDYWWDTKQSSVAPDDFYIEAVYKDETSIACFKAINTSGDVLWLTLYNCHHGYYSHGWEAPFLGEKGSL</sequence>
<evidence type="ECO:0000313" key="2">
    <source>
        <dbReference type="Proteomes" id="UP000203143"/>
    </source>
</evidence>
<keyword evidence="2" id="KW-1185">Reference proteome</keyword>